<dbReference type="Proteomes" id="UP001519287">
    <property type="component" value="Unassembled WGS sequence"/>
</dbReference>
<dbReference type="Pfam" id="PF01408">
    <property type="entry name" value="GFO_IDH_MocA"/>
    <property type="match status" value="1"/>
</dbReference>
<gene>
    <name evidence="3" type="ORF">J2Z66_000346</name>
</gene>
<dbReference type="InterPro" id="IPR000683">
    <property type="entry name" value="Gfo/Idh/MocA-like_OxRdtase_N"/>
</dbReference>
<sequence length="331" mass="37061">MEKVRVGIIGLGRWGECHLEAFSSLPQAEVVAVCDMNQERLDNAGKKYGVKNLYLQYEDLIKRDDIDLVSVVTFEKNHLEPTLLALKSGKHVLVEKPITTRLDEARQMQAAAQESGRYVLPAHLLRFDPRYAEIYQAIHSNRVGKPVSMHMKRAREKFLFATFQRTHTVYELTIHDLDLAIWYAGSRVKSVKAYGKSLTGAPAPEVLWACLEFESGAVAILHSNWMTPDEAGIEIADSIEVIGELGTASFETSHSGLQIWNKSGRNSPDTHIHFQLFGQTVGSLREQFMYICRCLTSGETPEQISFTDAVHGVEVADAIVKSCETGQEIRL</sequence>
<evidence type="ECO:0000259" key="2">
    <source>
        <dbReference type="Pfam" id="PF22725"/>
    </source>
</evidence>
<protein>
    <submittedName>
        <fullName evidence="3">Dehydrogenase</fullName>
    </submittedName>
</protein>
<dbReference type="InterPro" id="IPR051450">
    <property type="entry name" value="Gfo/Idh/MocA_Oxidoreductases"/>
</dbReference>
<dbReference type="SUPFAM" id="SSF55347">
    <property type="entry name" value="Glyceraldehyde-3-phosphate dehydrogenase-like, C-terminal domain"/>
    <property type="match status" value="1"/>
</dbReference>
<proteinExistence type="predicted"/>
<dbReference type="PANTHER" id="PTHR43377">
    <property type="entry name" value="BILIVERDIN REDUCTASE A"/>
    <property type="match status" value="1"/>
</dbReference>
<comment type="caution">
    <text evidence="3">The sequence shown here is derived from an EMBL/GenBank/DDBJ whole genome shotgun (WGS) entry which is preliminary data.</text>
</comment>
<dbReference type="SUPFAM" id="SSF51735">
    <property type="entry name" value="NAD(P)-binding Rossmann-fold domains"/>
    <property type="match status" value="1"/>
</dbReference>
<dbReference type="InterPro" id="IPR036291">
    <property type="entry name" value="NAD(P)-bd_dom_sf"/>
</dbReference>
<dbReference type="InterPro" id="IPR055170">
    <property type="entry name" value="GFO_IDH_MocA-like_dom"/>
</dbReference>
<name>A0ABS4IP99_9BACL</name>
<dbReference type="Pfam" id="PF22725">
    <property type="entry name" value="GFO_IDH_MocA_C3"/>
    <property type="match status" value="1"/>
</dbReference>
<dbReference type="Gene3D" id="3.30.360.10">
    <property type="entry name" value="Dihydrodipicolinate Reductase, domain 2"/>
    <property type="match status" value="1"/>
</dbReference>
<dbReference type="EMBL" id="JAGGLB010000001">
    <property type="protein sequence ID" value="MBP1988751.1"/>
    <property type="molecule type" value="Genomic_DNA"/>
</dbReference>
<feature type="domain" description="Gfo/Idh/MocA-like oxidoreductase N-terminal" evidence="1">
    <location>
        <begin position="4"/>
        <end position="121"/>
    </location>
</feature>
<evidence type="ECO:0000259" key="1">
    <source>
        <dbReference type="Pfam" id="PF01408"/>
    </source>
</evidence>
<evidence type="ECO:0000313" key="3">
    <source>
        <dbReference type="EMBL" id="MBP1988751.1"/>
    </source>
</evidence>
<organism evidence="3 4">
    <name type="scientific">Paenibacillus eucommiae</name>
    <dbReference type="NCBI Taxonomy" id="1355755"/>
    <lineage>
        <taxon>Bacteria</taxon>
        <taxon>Bacillati</taxon>
        <taxon>Bacillota</taxon>
        <taxon>Bacilli</taxon>
        <taxon>Bacillales</taxon>
        <taxon>Paenibacillaceae</taxon>
        <taxon>Paenibacillus</taxon>
    </lineage>
</organism>
<reference evidence="3 4" key="1">
    <citation type="submission" date="2021-03" db="EMBL/GenBank/DDBJ databases">
        <title>Genomic Encyclopedia of Type Strains, Phase IV (KMG-IV): sequencing the most valuable type-strain genomes for metagenomic binning, comparative biology and taxonomic classification.</title>
        <authorList>
            <person name="Goeker M."/>
        </authorList>
    </citation>
    <scope>NUCLEOTIDE SEQUENCE [LARGE SCALE GENOMIC DNA]</scope>
    <source>
        <strain evidence="3 4">DSM 26048</strain>
    </source>
</reference>
<dbReference type="RefSeq" id="WP_209969092.1">
    <property type="nucleotide sequence ID" value="NZ_JAGGLB010000001.1"/>
</dbReference>
<dbReference type="Gene3D" id="3.40.50.720">
    <property type="entry name" value="NAD(P)-binding Rossmann-like Domain"/>
    <property type="match status" value="1"/>
</dbReference>
<keyword evidence="4" id="KW-1185">Reference proteome</keyword>
<accession>A0ABS4IP99</accession>
<dbReference type="PANTHER" id="PTHR43377:SF1">
    <property type="entry name" value="BILIVERDIN REDUCTASE A"/>
    <property type="match status" value="1"/>
</dbReference>
<feature type="domain" description="GFO/IDH/MocA-like oxidoreductase" evidence="2">
    <location>
        <begin position="131"/>
        <end position="248"/>
    </location>
</feature>
<evidence type="ECO:0000313" key="4">
    <source>
        <dbReference type="Proteomes" id="UP001519287"/>
    </source>
</evidence>